<dbReference type="AlphaFoldDB" id="A0A2P7BFD2"/>
<dbReference type="RefSeq" id="WP_106663578.1">
    <property type="nucleotide sequence ID" value="NZ_PGGM01000003.1"/>
</dbReference>
<evidence type="ECO:0000259" key="1">
    <source>
        <dbReference type="Pfam" id="PF12281"/>
    </source>
</evidence>
<accession>A0A2P7BFD2</accession>
<dbReference type="Pfam" id="PF12281">
    <property type="entry name" value="NTP_transf_8"/>
    <property type="match status" value="2"/>
</dbReference>
<feature type="domain" description="Nucleotidyltransferase-like" evidence="1">
    <location>
        <begin position="105"/>
        <end position="202"/>
    </location>
</feature>
<name>A0A2P7BFD2_9HYPH</name>
<protein>
    <recommendedName>
        <fullName evidence="1">Nucleotidyltransferase-like domain-containing protein</fullName>
    </recommendedName>
</protein>
<proteinExistence type="predicted"/>
<organism evidence="2 3">
    <name type="scientific">Phyllobacterium sophorae</name>
    <dbReference type="NCBI Taxonomy" id="1520277"/>
    <lineage>
        <taxon>Bacteria</taxon>
        <taxon>Pseudomonadati</taxon>
        <taxon>Pseudomonadota</taxon>
        <taxon>Alphaproteobacteria</taxon>
        <taxon>Hyphomicrobiales</taxon>
        <taxon>Phyllobacteriaceae</taxon>
        <taxon>Phyllobacterium</taxon>
    </lineage>
</organism>
<evidence type="ECO:0000313" key="2">
    <source>
        <dbReference type="EMBL" id="PSH65163.1"/>
    </source>
</evidence>
<reference evidence="3" key="1">
    <citation type="submission" date="2017-11" db="EMBL/GenBank/DDBJ databases">
        <authorList>
            <person name="Kuznetsova I."/>
            <person name="Sazanova A."/>
            <person name="Chirak E."/>
            <person name="Safronova V."/>
            <person name="Willems A."/>
        </authorList>
    </citation>
    <scope>NUCLEOTIDE SEQUENCE [LARGE SCALE GENOMIC DNA]</scope>
    <source>
        <strain evidence="3">CCBAU 03422</strain>
    </source>
</reference>
<dbReference type="EMBL" id="PGGM01000003">
    <property type="protein sequence ID" value="PSH65163.1"/>
    <property type="molecule type" value="Genomic_DNA"/>
</dbReference>
<gene>
    <name evidence="2" type="ORF">CU103_09070</name>
</gene>
<keyword evidence="3" id="KW-1185">Reference proteome</keyword>
<comment type="caution">
    <text evidence="2">The sequence shown here is derived from an EMBL/GenBank/DDBJ whole genome shotgun (WGS) entry which is preliminary data.</text>
</comment>
<evidence type="ECO:0000313" key="3">
    <source>
        <dbReference type="Proteomes" id="UP000241764"/>
    </source>
</evidence>
<dbReference type="Proteomes" id="UP000241764">
    <property type="component" value="Unassembled WGS sequence"/>
</dbReference>
<dbReference type="OrthoDB" id="5469612at2"/>
<dbReference type="InterPro" id="IPR058575">
    <property type="entry name" value="NTP_transf_8_dom"/>
</dbReference>
<sequence>MNSIDFVFRIMLAELGQRIAELPDCKFDTEGRFVPVTVKGRRYWYFDMRGARGGSVRKYVGPDSDETVRQLVTQFRELKTDASARRKIVRMLTRDAKLPAPNPLAGKIIRGLAEAGIFRRGCVLIEQNAYECFAAFLGVELPKVPWENNRAGISMISHAAGDAVTVEEVLKTFDRSFAREDRAGKRQGNVLFVNNSGFSIELAAATLMTAYLVEDPAAAVMLYKSGIVVTVPRPERYAVHELMMSARAGGNQGSSEREYFRTRALVIMQAMLSVRRQMDLAEAYEAAWNRNDTWRGFIERGIKLIDDMHLRTSILEGLTQGMKDIGHDPAQSRPLD</sequence>
<feature type="domain" description="Nucleotidyltransferase-like" evidence="1">
    <location>
        <begin position="205"/>
        <end position="288"/>
    </location>
</feature>